<dbReference type="GO" id="GO:0005829">
    <property type="term" value="C:cytosol"/>
    <property type="evidence" value="ECO:0007669"/>
    <property type="project" value="TreeGrafter"/>
</dbReference>
<dbReference type="WBParaSite" id="TMUE_3000012045.1">
    <property type="protein sequence ID" value="TMUE_3000012045.1"/>
    <property type="gene ID" value="WBGene00302832"/>
</dbReference>
<dbReference type="Gene3D" id="3.15.10.20">
    <property type="entry name" value="Activator of Hsp90 ATPase Aha1, N-terminal domain"/>
    <property type="match status" value="2"/>
</dbReference>
<dbReference type="PANTHER" id="PTHR13009">
    <property type="entry name" value="HEAT SHOCK PROTEIN 90 HSP90 CO-CHAPERONE AHA-1"/>
    <property type="match status" value="1"/>
</dbReference>
<dbReference type="STRING" id="70415.A0A5S6QXQ6"/>
<evidence type="ECO:0000259" key="2">
    <source>
        <dbReference type="SMART" id="SM01000"/>
    </source>
</evidence>
<dbReference type="Pfam" id="PF09229">
    <property type="entry name" value="Aha1_N"/>
    <property type="match status" value="1"/>
</dbReference>
<dbReference type="GO" id="GO:0001671">
    <property type="term" value="F:ATPase activator activity"/>
    <property type="evidence" value="ECO:0007669"/>
    <property type="project" value="InterPro"/>
</dbReference>
<keyword evidence="3" id="KW-1185">Reference proteome</keyword>
<dbReference type="SUPFAM" id="SSF103111">
    <property type="entry name" value="Activator of Hsp90 ATPase, Aha1"/>
    <property type="match status" value="1"/>
</dbReference>
<dbReference type="SUPFAM" id="SSF55961">
    <property type="entry name" value="Bet v1-like"/>
    <property type="match status" value="1"/>
</dbReference>
<evidence type="ECO:0000313" key="3">
    <source>
        <dbReference type="Proteomes" id="UP000046395"/>
    </source>
</evidence>
<evidence type="ECO:0000256" key="1">
    <source>
        <dbReference type="ARBA" id="ARBA00006817"/>
    </source>
</evidence>
<accession>A0A5S6QXQ6</accession>
<dbReference type="AlphaFoldDB" id="A0A5S6QXQ6"/>
<dbReference type="InterPro" id="IPR036338">
    <property type="entry name" value="Aha1"/>
</dbReference>
<dbReference type="InterPro" id="IPR015310">
    <property type="entry name" value="AHSA1-like_N"/>
</dbReference>
<evidence type="ECO:0000313" key="4">
    <source>
        <dbReference type="WBParaSite" id="TMUE_3000012045.1"/>
    </source>
</evidence>
<comment type="similarity">
    <text evidence="1">Belongs to the AHA1 family.</text>
</comment>
<dbReference type="SMART" id="SM01000">
    <property type="entry name" value="Aha1_N"/>
    <property type="match status" value="1"/>
</dbReference>
<dbReference type="InterPro" id="IPR013538">
    <property type="entry name" value="ASHA1/2-like_C"/>
</dbReference>
<dbReference type="GO" id="GO:0051087">
    <property type="term" value="F:protein-folding chaperone binding"/>
    <property type="evidence" value="ECO:0007669"/>
    <property type="project" value="InterPro"/>
</dbReference>
<dbReference type="Proteomes" id="UP000046395">
    <property type="component" value="Unassembled WGS sequence"/>
</dbReference>
<dbReference type="GO" id="GO:0006457">
    <property type="term" value="P:protein folding"/>
    <property type="evidence" value="ECO:0007669"/>
    <property type="project" value="TreeGrafter"/>
</dbReference>
<dbReference type="InterPro" id="IPR023393">
    <property type="entry name" value="START-like_dom_sf"/>
</dbReference>
<dbReference type="Gene3D" id="3.30.530.20">
    <property type="match status" value="1"/>
</dbReference>
<reference evidence="4" key="1">
    <citation type="submission" date="2019-12" db="UniProtKB">
        <authorList>
            <consortium name="WormBaseParasite"/>
        </authorList>
    </citation>
    <scope>IDENTIFICATION</scope>
</reference>
<proteinExistence type="inferred from homology"/>
<sequence>MAKWGEGDPRWIVEERPDATNVNNWHWTERNATPWSKQRLTELLTGLEVSNEKASCCITSISKMEGEASANNRKAKLIFLYSCDGEVEIPNLSDENEIDAINILVTTKNFDEKASQVKSLMENDGEKLIRKQLGQYIRELKEEFGVKAILPTKNNPTVAGGVQLKSTANVKSDSNKQMKDTFRQHYVNDVNVAVSSGSSKTRQLSLKEKFRCSAMDAYMAFVSEHMIKLYTRSPCAVDSKPGGKFWLFDHMVDGAFLELEPGKKVLMNWRMKSWPENETSTVSLTFEQMDDGTELILEQTGVPEDHFDATEDGWRRHYFAAIKGTFGRCCTLERVRCLKLPRQHCNWPYGRDRLHNNNAEVAQQSTWPEASSSVSTRKVYGIVRTLMEAKHKVMVRKLSVPIKQALLMD</sequence>
<organism evidence="3 4">
    <name type="scientific">Trichuris muris</name>
    <name type="common">Mouse whipworm</name>
    <dbReference type="NCBI Taxonomy" id="70415"/>
    <lineage>
        <taxon>Eukaryota</taxon>
        <taxon>Metazoa</taxon>
        <taxon>Ecdysozoa</taxon>
        <taxon>Nematoda</taxon>
        <taxon>Enoplea</taxon>
        <taxon>Dorylaimia</taxon>
        <taxon>Trichinellida</taxon>
        <taxon>Trichuridae</taxon>
        <taxon>Trichuris</taxon>
    </lineage>
</organism>
<protein>
    <submittedName>
        <fullName evidence="4">Aha1_N domain-containing protein</fullName>
    </submittedName>
</protein>
<name>A0A5S6QXQ6_TRIMR</name>
<dbReference type="Pfam" id="PF08327">
    <property type="entry name" value="AHSA1"/>
    <property type="match status" value="1"/>
</dbReference>
<dbReference type="CDD" id="cd08892">
    <property type="entry name" value="SRPBCC_Aha1"/>
    <property type="match status" value="1"/>
</dbReference>
<dbReference type="PANTHER" id="PTHR13009:SF22">
    <property type="entry name" value="LD43819P"/>
    <property type="match status" value="1"/>
</dbReference>
<feature type="domain" description="Activator of Hsp90 ATPase AHSA1-like N-terminal" evidence="2">
    <location>
        <begin position="29"/>
        <end position="146"/>
    </location>
</feature>